<accession>A0A2J0JJ00</accession>
<dbReference type="EMBL" id="PFCP01000012">
    <property type="protein sequence ID" value="PIR69104.1"/>
    <property type="molecule type" value="Genomic_DNA"/>
</dbReference>
<comment type="caution">
    <text evidence="2">The sequence shown here is derived from an EMBL/GenBank/DDBJ whole genome shotgun (WGS) entry which is preliminary data.</text>
</comment>
<dbReference type="AlphaFoldDB" id="A0A2J0JJ00"/>
<evidence type="ECO:0000256" key="1">
    <source>
        <dbReference type="SAM" id="Phobius"/>
    </source>
</evidence>
<feature type="transmembrane region" description="Helical" evidence="1">
    <location>
        <begin position="40"/>
        <end position="62"/>
    </location>
</feature>
<keyword evidence="1" id="KW-0812">Transmembrane</keyword>
<proteinExistence type="predicted"/>
<keyword evidence="1" id="KW-0472">Membrane</keyword>
<keyword evidence="1" id="KW-1133">Transmembrane helix</keyword>
<dbReference type="Proteomes" id="UP000228613">
    <property type="component" value="Unassembled WGS sequence"/>
</dbReference>
<protein>
    <submittedName>
        <fullName evidence="2">Uncharacterized protein</fullName>
    </submittedName>
</protein>
<reference evidence="3" key="1">
    <citation type="submission" date="2017-09" db="EMBL/GenBank/DDBJ databases">
        <title>Depth-based differentiation of microbial function through sediment-hosted aquifers and enrichment of novel symbionts in the deep terrestrial subsurface.</title>
        <authorList>
            <person name="Probst A.J."/>
            <person name="Ladd B."/>
            <person name="Jarett J.K."/>
            <person name="Geller-Mcgrath D.E."/>
            <person name="Sieber C.M.K."/>
            <person name="Emerson J.B."/>
            <person name="Anantharaman K."/>
            <person name="Thomas B.C."/>
            <person name="Malmstrom R."/>
            <person name="Stieglmeier M."/>
            <person name="Klingl A."/>
            <person name="Woyke T."/>
            <person name="Ryan C.M."/>
            <person name="Banfield J.F."/>
        </authorList>
    </citation>
    <scope>NUCLEOTIDE SEQUENCE [LARGE SCALE GENOMIC DNA]</scope>
</reference>
<organism evidence="2 3">
    <name type="scientific">Candidatus Nomurabacteria bacterium CG10_big_fil_rev_8_21_14_0_10_03_31_7</name>
    <dbReference type="NCBI Taxonomy" id="1974730"/>
    <lineage>
        <taxon>Bacteria</taxon>
        <taxon>Candidatus Nomuraibacteriota</taxon>
    </lineage>
</organism>
<evidence type="ECO:0000313" key="2">
    <source>
        <dbReference type="EMBL" id="PIR69104.1"/>
    </source>
</evidence>
<gene>
    <name evidence="2" type="ORF">COU48_00365</name>
</gene>
<name>A0A2J0JJ00_9BACT</name>
<sequence length="256" mass="30373">MLNKMNNEVDYLSEILELINKVEENNKAIKTLKDEDTRKIFFRMLISSLQMYYLGLNSIFIAKTIGLVNPNLSEVEKTHVKNFTELSKELKLDSGNIGISAKTPDKNFITIYNDILRMNLINDCWVCFESTLREIFYVRECTKYKNRIWEIYTNEVFNSKDINITEDNKKFLGFLGNCRNAMHNNSFHDPKNEIDKYNNWEYTLNGKNFKLEKGKKIEFMNKETILKIIEKLSDVALDMWNNLNYPYFIPKRYNSI</sequence>
<evidence type="ECO:0000313" key="3">
    <source>
        <dbReference type="Proteomes" id="UP000228613"/>
    </source>
</evidence>